<evidence type="ECO:0000256" key="8">
    <source>
        <dbReference type="ARBA" id="ARBA00022801"/>
    </source>
</evidence>
<comment type="similarity">
    <text evidence="3">Belongs to the peptidase M50B family.</text>
</comment>
<evidence type="ECO:0000256" key="5">
    <source>
        <dbReference type="ARBA" id="ARBA00022670"/>
    </source>
</evidence>
<dbReference type="EMBL" id="PCRO01000034">
    <property type="protein sequence ID" value="PIP22654.1"/>
    <property type="molecule type" value="Genomic_DNA"/>
</dbReference>
<gene>
    <name evidence="15" type="ORF">COX37_02615</name>
</gene>
<feature type="domain" description="Peptidase M50" evidence="14">
    <location>
        <begin position="124"/>
        <end position="179"/>
    </location>
</feature>
<keyword evidence="11" id="KW-0482">Metalloprotease</keyword>
<evidence type="ECO:0000256" key="4">
    <source>
        <dbReference type="ARBA" id="ARBA00022475"/>
    </source>
</evidence>
<keyword evidence="10 13" id="KW-1133">Transmembrane helix</keyword>
<evidence type="ECO:0000259" key="14">
    <source>
        <dbReference type="Pfam" id="PF02163"/>
    </source>
</evidence>
<comment type="caution">
    <text evidence="15">The sequence shown here is derived from an EMBL/GenBank/DDBJ whole genome shotgun (WGS) entry which is preliminary data.</text>
</comment>
<name>A0A2G9YTS2_9BACT</name>
<dbReference type="AlphaFoldDB" id="A0A2G9YTS2"/>
<organism evidence="15 16">
    <name type="scientific">Candidatus Nealsonbacteria bacterium CG23_combo_of_CG06-09_8_20_14_all_39_17</name>
    <dbReference type="NCBI Taxonomy" id="1974722"/>
    <lineage>
        <taxon>Bacteria</taxon>
        <taxon>Candidatus Nealsoniibacteriota</taxon>
    </lineage>
</organism>
<feature type="transmembrane region" description="Helical" evidence="13">
    <location>
        <begin position="6"/>
        <end position="30"/>
    </location>
</feature>
<reference evidence="15 16" key="1">
    <citation type="submission" date="2017-09" db="EMBL/GenBank/DDBJ databases">
        <title>Depth-based differentiation of microbial function through sediment-hosted aquifers and enrichment of novel symbionts in the deep terrestrial subsurface.</title>
        <authorList>
            <person name="Probst A.J."/>
            <person name="Ladd B."/>
            <person name="Jarett J.K."/>
            <person name="Geller-Mcgrath D.E."/>
            <person name="Sieber C.M."/>
            <person name="Emerson J.B."/>
            <person name="Anantharaman K."/>
            <person name="Thomas B.C."/>
            <person name="Malmstrom R."/>
            <person name="Stieglmeier M."/>
            <person name="Klingl A."/>
            <person name="Woyke T."/>
            <person name="Ryan C.M."/>
            <person name="Banfield J.F."/>
        </authorList>
    </citation>
    <scope>NUCLEOTIDE SEQUENCE [LARGE SCALE GENOMIC DNA]</scope>
    <source>
        <strain evidence="15">CG23_combo_of_CG06-09_8_20_14_all_39_17</strain>
    </source>
</reference>
<evidence type="ECO:0000256" key="1">
    <source>
        <dbReference type="ARBA" id="ARBA00001947"/>
    </source>
</evidence>
<keyword evidence="6 13" id="KW-0812">Transmembrane</keyword>
<evidence type="ECO:0000256" key="9">
    <source>
        <dbReference type="ARBA" id="ARBA00022833"/>
    </source>
</evidence>
<feature type="transmembrane region" description="Helical" evidence="13">
    <location>
        <begin position="123"/>
        <end position="144"/>
    </location>
</feature>
<evidence type="ECO:0000256" key="2">
    <source>
        <dbReference type="ARBA" id="ARBA00004651"/>
    </source>
</evidence>
<evidence type="ECO:0000313" key="15">
    <source>
        <dbReference type="EMBL" id="PIP22654.1"/>
    </source>
</evidence>
<evidence type="ECO:0000256" key="13">
    <source>
        <dbReference type="SAM" id="Phobius"/>
    </source>
</evidence>
<dbReference type="Proteomes" id="UP000229976">
    <property type="component" value="Unassembled WGS sequence"/>
</dbReference>
<keyword evidence="8" id="KW-0378">Hydrolase</keyword>
<sequence length="219" mass="24056">MFEWLFFVAILIFSIVIHEVSHGLMAYQLGDTTAKNAGRLTLNPISHIDPIGSILVPLLLVITKSPFLFGWAKPVPVNPFNFKDQKWGDLKVSFAGPGSNLLIALFFGLILRFFPDIAGQSPALASMFAGIVFINVLLAIFNLIPVPPLDGSHILFSLLPVSMNNVKDFLQRNGLIISLLFFYLIFVGIIPLFSATFFIFSLIAGQGATASLDNFLQII</sequence>
<evidence type="ECO:0000256" key="10">
    <source>
        <dbReference type="ARBA" id="ARBA00022989"/>
    </source>
</evidence>
<proteinExistence type="inferred from homology"/>
<protein>
    <submittedName>
        <fullName evidence="15">Site-2 protease family protein</fullName>
    </submittedName>
</protein>
<comment type="subcellular location">
    <subcellularLocation>
        <location evidence="2">Cell membrane</location>
        <topology evidence="2">Multi-pass membrane protein</topology>
    </subcellularLocation>
</comment>
<keyword evidence="5 15" id="KW-0645">Protease</keyword>
<dbReference type="GO" id="GO:0006508">
    <property type="term" value="P:proteolysis"/>
    <property type="evidence" value="ECO:0007669"/>
    <property type="project" value="UniProtKB-KW"/>
</dbReference>
<accession>A0A2G9YTS2</accession>
<keyword evidence="7" id="KW-0479">Metal-binding</keyword>
<dbReference type="InterPro" id="IPR052348">
    <property type="entry name" value="Metallopeptidase_M50B"/>
</dbReference>
<comment type="cofactor">
    <cofactor evidence="1">
        <name>Zn(2+)</name>
        <dbReference type="ChEBI" id="CHEBI:29105"/>
    </cofactor>
</comment>
<feature type="transmembrane region" description="Helical" evidence="13">
    <location>
        <begin position="175"/>
        <end position="203"/>
    </location>
</feature>
<evidence type="ECO:0000313" key="16">
    <source>
        <dbReference type="Proteomes" id="UP000229976"/>
    </source>
</evidence>
<evidence type="ECO:0000256" key="11">
    <source>
        <dbReference type="ARBA" id="ARBA00023049"/>
    </source>
</evidence>
<evidence type="ECO:0000256" key="7">
    <source>
        <dbReference type="ARBA" id="ARBA00022723"/>
    </source>
</evidence>
<dbReference type="CDD" id="cd06158">
    <property type="entry name" value="S2P-M50_like_1"/>
    <property type="match status" value="1"/>
</dbReference>
<dbReference type="PANTHER" id="PTHR35864">
    <property type="entry name" value="ZINC METALLOPROTEASE MJ0611-RELATED"/>
    <property type="match status" value="1"/>
</dbReference>
<dbReference type="GO" id="GO:0008237">
    <property type="term" value="F:metallopeptidase activity"/>
    <property type="evidence" value="ECO:0007669"/>
    <property type="project" value="UniProtKB-KW"/>
</dbReference>
<dbReference type="InterPro" id="IPR008915">
    <property type="entry name" value="Peptidase_M50"/>
</dbReference>
<keyword evidence="4" id="KW-1003">Cell membrane</keyword>
<evidence type="ECO:0000256" key="3">
    <source>
        <dbReference type="ARBA" id="ARBA00007931"/>
    </source>
</evidence>
<feature type="transmembrane region" description="Helical" evidence="13">
    <location>
        <begin position="51"/>
        <end position="72"/>
    </location>
</feature>
<keyword evidence="9" id="KW-0862">Zinc</keyword>
<dbReference type="InterPro" id="IPR044537">
    <property type="entry name" value="Rip2-like"/>
</dbReference>
<evidence type="ECO:0000256" key="12">
    <source>
        <dbReference type="ARBA" id="ARBA00023136"/>
    </source>
</evidence>
<dbReference type="GO" id="GO:0046872">
    <property type="term" value="F:metal ion binding"/>
    <property type="evidence" value="ECO:0007669"/>
    <property type="project" value="UniProtKB-KW"/>
</dbReference>
<feature type="transmembrane region" description="Helical" evidence="13">
    <location>
        <begin position="92"/>
        <end position="111"/>
    </location>
</feature>
<dbReference type="Pfam" id="PF02163">
    <property type="entry name" value="Peptidase_M50"/>
    <property type="match status" value="1"/>
</dbReference>
<dbReference type="GO" id="GO:0005886">
    <property type="term" value="C:plasma membrane"/>
    <property type="evidence" value="ECO:0007669"/>
    <property type="project" value="UniProtKB-SubCell"/>
</dbReference>
<dbReference type="PANTHER" id="PTHR35864:SF1">
    <property type="entry name" value="ZINC METALLOPROTEASE YWHC-RELATED"/>
    <property type="match status" value="1"/>
</dbReference>
<evidence type="ECO:0000256" key="6">
    <source>
        <dbReference type="ARBA" id="ARBA00022692"/>
    </source>
</evidence>
<keyword evidence="12 13" id="KW-0472">Membrane</keyword>